<dbReference type="InterPro" id="IPR010982">
    <property type="entry name" value="Lambda_DNA-bd_dom_sf"/>
</dbReference>
<evidence type="ECO:0000313" key="4">
    <source>
        <dbReference type="Proteomes" id="UP001263852"/>
    </source>
</evidence>
<gene>
    <name evidence="3" type="ORF">RI555_05520</name>
</gene>
<protein>
    <submittedName>
        <fullName evidence="3">Helix-turn-helix transcriptional regulator</fullName>
    </submittedName>
</protein>
<dbReference type="EMBL" id="JAVLAO010000001">
    <property type="protein sequence ID" value="MDT7038465.1"/>
    <property type="molecule type" value="Genomic_DNA"/>
</dbReference>
<dbReference type="Pfam" id="PF01381">
    <property type="entry name" value="HTH_3"/>
    <property type="match status" value="1"/>
</dbReference>
<keyword evidence="1" id="KW-0238">DNA-binding</keyword>
<accession>A0AAW8WD56</accession>
<comment type="caution">
    <text evidence="3">The sequence shown here is derived from an EMBL/GenBank/DDBJ whole genome shotgun (WGS) entry which is preliminary data.</text>
</comment>
<dbReference type="Proteomes" id="UP001263852">
    <property type="component" value="Unassembled WGS sequence"/>
</dbReference>
<organism evidence="3 4">
    <name type="scientific">Lactiplantibacillus pentosus</name>
    <name type="common">Lactobacillus pentosus</name>
    <dbReference type="NCBI Taxonomy" id="1589"/>
    <lineage>
        <taxon>Bacteria</taxon>
        <taxon>Bacillati</taxon>
        <taxon>Bacillota</taxon>
        <taxon>Bacilli</taxon>
        <taxon>Lactobacillales</taxon>
        <taxon>Lactobacillaceae</taxon>
        <taxon>Lactiplantibacillus</taxon>
    </lineage>
</organism>
<dbReference type="SMART" id="SM00530">
    <property type="entry name" value="HTH_XRE"/>
    <property type="match status" value="1"/>
</dbReference>
<sequence>MKNMIGSEIKKNRSKLGWTQAKLADAAGVSQSTVNTLENRTKHPDAVTLNLLAKAMGVTVDDLLEPKEVIK</sequence>
<dbReference type="InterPro" id="IPR001387">
    <property type="entry name" value="Cro/C1-type_HTH"/>
</dbReference>
<evidence type="ECO:0000256" key="1">
    <source>
        <dbReference type="ARBA" id="ARBA00023125"/>
    </source>
</evidence>
<evidence type="ECO:0000313" key="3">
    <source>
        <dbReference type="EMBL" id="MDT7038465.1"/>
    </source>
</evidence>
<dbReference type="RefSeq" id="WP_231122261.1">
    <property type="nucleotide sequence ID" value="NZ_CP016491.1"/>
</dbReference>
<dbReference type="SUPFAM" id="SSF47413">
    <property type="entry name" value="lambda repressor-like DNA-binding domains"/>
    <property type="match status" value="1"/>
</dbReference>
<dbReference type="Gene3D" id="1.10.260.40">
    <property type="entry name" value="lambda repressor-like DNA-binding domains"/>
    <property type="match status" value="1"/>
</dbReference>
<reference evidence="3" key="1">
    <citation type="submission" date="2023-08" db="EMBL/GenBank/DDBJ databases">
        <authorList>
            <person name="Page C.A."/>
            <person name="Perez-Diaz I.M."/>
        </authorList>
    </citation>
    <scope>NUCLEOTIDE SEQUENCE</scope>
    <source>
        <strain evidence="3">1.8.9</strain>
    </source>
</reference>
<name>A0AAW8WD56_LACPE</name>
<dbReference type="PANTHER" id="PTHR46558:SF4">
    <property type="entry name" value="DNA-BIDING PHAGE PROTEIN"/>
    <property type="match status" value="1"/>
</dbReference>
<dbReference type="PROSITE" id="PS50943">
    <property type="entry name" value="HTH_CROC1"/>
    <property type="match status" value="1"/>
</dbReference>
<dbReference type="GO" id="GO:0003677">
    <property type="term" value="F:DNA binding"/>
    <property type="evidence" value="ECO:0007669"/>
    <property type="project" value="UniProtKB-KW"/>
</dbReference>
<dbReference type="CDD" id="cd00093">
    <property type="entry name" value="HTH_XRE"/>
    <property type="match status" value="1"/>
</dbReference>
<evidence type="ECO:0000259" key="2">
    <source>
        <dbReference type="PROSITE" id="PS50943"/>
    </source>
</evidence>
<dbReference type="AlphaFoldDB" id="A0AAW8WD56"/>
<feature type="domain" description="HTH cro/C1-type" evidence="2">
    <location>
        <begin position="9"/>
        <end position="63"/>
    </location>
</feature>
<dbReference type="PANTHER" id="PTHR46558">
    <property type="entry name" value="TRACRIPTIONAL REGULATORY PROTEIN-RELATED-RELATED"/>
    <property type="match status" value="1"/>
</dbReference>
<proteinExistence type="predicted"/>